<sequence>MRLVVAVGAVADNPYADGVWPLAAHLVGRLWSYASCFTNVAENCSAMCLQGAFREADSHADLKFRGTGWDLATPAVPM</sequence>
<accession>A0AAD3XQR0</accession>
<evidence type="ECO:0000313" key="2">
    <source>
        <dbReference type="Proteomes" id="UP001279734"/>
    </source>
</evidence>
<keyword evidence="2" id="KW-1185">Reference proteome</keyword>
<dbReference type="AlphaFoldDB" id="A0AAD3XQR0"/>
<protein>
    <submittedName>
        <fullName evidence="1">Uncharacterized protein</fullName>
    </submittedName>
</protein>
<evidence type="ECO:0000313" key="1">
    <source>
        <dbReference type="EMBL" id="GMH12855.1"/>
    </source>
</evidence>
<reference evidence="1" key="1">
    <citation type="submission" date="2023-05" db="EMBL/GenBank/DDBJ databases">
        <title>Nepenthes gracilis genome sequencing.</title>
        <authorList>
            <person name="Fukushima K."/>
        </authorList>
    </citation>
    <scope>NUCLEOTIDE SEQUENCE</scope>
    <source>
        <strain evidence="1">SING2019-196</strain>
    </source>
</reference>
<dbReference type="Proteomes" id="UP001279734">
    <property type="component" value="Unassembled WGS sequence"/>
</dbReference>
<organism evidence="1 2">
    <name type="scientific">Nepenthes gracilis</name>
    <name type="common">Slender pitcher plant</name>
    <dbReference type="NCBI Taxonomy" id="150966"/>
    <lineage>
        <taxon>Eukaryota</taxon>
        <taxon>Viridiplantae</taxon>
        <taxon>Streptophyta</taxon>
        <taxon>Embryophyta</taxon>
        <taxon>Tracheophyta</taxon>
        <taxon>Spermatophyta</taxon>
        <taxon>Magnoliopsida</taxon>
        <taxon>eudicotyledons</taxon>
        <taxon>Gunneridae</taxon>
        <taxon>Pentapetalae</taxon>
        <taxon>Caryophyllales</taxon>
        <taxon>Nepenthaceae</taxon>
        <taxon>Nepenthes</taxon>
    </lineage>
</organism>
<proteinExistence type="predicted"/>
<dbReference type="EMBL" id="BSYO01000012">
    <property type="protein sequence ID" value="GMH12855.1"/>
    <property type="molecule type" value="Genomic_DNA"/>
</dbReference>
<gene>
    <name evidence="1" type="ORF">Nepgr_014696</name>
</gene>
<name>A0AAD3XQR0_NEPGR</name>
<comment type="caution">
    <text evidence="1">The sequence shown here is derived from an EMBL/GenBank/DDBJ whole genome shotgun (WGS) entry which is preliminary data.</text>
</comment>